<keyword evidence="6" id="KW-0788">Thiol protease</keyword>
<dbReference type="PANTHER" id="PTHR13367">
    <property type="entry name" value="UBIQUITIN THIOESTERASE"/>
    <property type="match status" value="1"/>
</dbReference>
<comment type="caution">
    <text evidence="11">The sequence shown here is derived from an EMBL/GenBank/DDBJ whole genome shotgun (WGS) entry which is preliminary data.</text>
</comment>
<gene>
    <name evidence="11" type="ORF">BS47DRAFT_1377450</name>
</gene>
<dbReference type="OrthoDB" id="3182339at2759"/>
<dbReference type="PANTHER" id="PTHR13367:SF34">
    <property type="match status" value="1"/>
</dbReference>
<dbReference type="EC" id="3.4.19.12" evidence="2"/>
<dbReference type="InterPro" id="IPR051346">
    <property type="entry name" value="OTU_Deubiquitinase"/>
</dbReference>
<evidence type="ECO:0000259" key="8">
    <source>
        <dbReference type="Pfam" id="PF12340"/>
    </source>
</evidence>
<reference evidence="11" key="1">
    <citation type="journal article" date="2020" name="Nat. Commun.">
        <title>Large-scale genome sequencing of mycorrhizal fungi provides insights into the early evolution of symbiotic traits.</title>
        <authorList>
            <person name="Miyauchi S."/>
            <person name="Kiss E."/>
            <person name="Kuo A."/>
            <person name="Drula E."/>
            <person name="Kohler A."/>
            <person name="Sanchez-Garcia M."/>
            <person name="Morin E."/>
            <person name="Andreopoulos B."/>
            <person name="Barry K.W."/>
            <person name="Bonito G."/>
            <person name="Buee M."/>
            <person name="Carver A."/>
            <person name="Chen C."/>
            <person name="Cichocki N."/>
            <person name="Clum A."/>
            <person name="Culley D."/>
            <person name="Crous P.W."/>
            <person name="Fauchery L."/>
            <person name="Girlanda M."/>
            <person name="Hayes R.D."/>
            <person name="Keri Z."/>
            <person name="LaButti K."/>
            <person name="Lipzen A."/>
            <person name="Lombard V."/>
            <person name="Magnuson J."/>
            <person name="Maillard F."/>
            <person name="Murat C."/>
            <person name="Nolan M."/>
            <person name="Ohm R.A."/>
            <person name="Pangilinan J."/>
            <person name="Pereira M.F."/>
            <person name="Perotto S."/>
            <person name="Peter M."/>
            <person name="Pfister S."/>
            <person name="Riley R."/>
            <person name="Sitrit Y."/>
            <person name="Stielow J.B."/>
            <person name="Szollosi G."/>
            <person name="Zifcakova L."/>
            <person name="Stursova M."/>
            <person name="Spatafora J.W."/>
            <person name="Tedersoo L."/>
            <person name="Vaario L.M."/>
            <person name="Yamada A."/>
            <person name="Yan M."/>
            <person name="Wang P."/>
            <person name="Xu J."/>
            <person name="Bruns T."/>
            <person name="Baldrian P."/>
            <person name="Vilgalys R."/>
            <person name="Dunand C."/>
            <person name="Henrissat B."/>
            <person name="Grigoriev I.V."/>
            <person name="Hibbett D."/>
            <person name="Nagy L.G."/>
            <person name="Martin F.M."/>
        </authorList>
    </citation>
    <scope>NUCLEOTIDE SEQUENCE</scope>
    <source>
        <strain evidence="11">UP504</strain>
    </source>
</reference>
<evidence type="ECO:0000256" key="6">
    <source>
        <dbReference type="ARBA" id="ARBA00022807"/>
    </source>
</evidence>
<feature type="domain" description="DUF3638" evidence="8">
    <location>
        <begin position="1838"/>
        <end position="2061"/>
    </location>
</feature>
<dbReference type="GO" id="GO:0006508">
    <property type="term" value="P:proteolysis"/>
    <property type="evidence" value="ECO:0007669"/>
    <property type="project" value="UniProtKB-KW"/>
</dbReference>
<evidence type="ECO:0000256" key="3">
    <source>
        <dbReference type="ARBA" id="ARBA00022670"/>
    </source>
</evidence>
<organism evidence="11 12">
    <name type="scientific">Hydnum rufescens UP504</name>
    <dbReference type="NCBI Taxonomy" id="1448309"/>
    <lineage>
        <taxon>Eukaryota</taxon>
        <taxon>Fungi</taxon>
        <taxon>Dikarya</taxon>
        <taxon>Basidiomycota</taxon>
        <taxon>Agaricomycotina</taxon>
        <taxon>Agaricomycetes</taxon>
        <taxon>Cantharellales</taxon>
        <taxon>Hydnaceae</taxon>
        <taxon>Hydnum</taxon>
    </lineage>
</organism>
<evidence type="ECO:0000256" key="2">
    <source>
        <dbReference type="ARBA" id="ARBA00012759"/>
    </source>
</evidence>
<dbReference type="GO" id="GO:0004843">
    <property type="term" value="F:cysteine-type deubiquitinase activity"/>
    <property type="evidence" value="ECO:0007669"/>
    <property type="project" value="UniProtKB-EC"/>
</dbReference>
<comment type="catalytic activity">
    <reaction evidence="1">
        <text>Thiol-dependent hydrolysis of ester, thioester, amide, peptide and isopeptide bonds formed by the C-terminal Gly of ubiquitin (a 76-residue protein attached to proteins as an intracellular targeting signal).</text>
        <dbReference type="EC" id="3.4.19.12"/>
    </reaction>
</comment>
<keyword evidence="5" id="KW-0378">Hydrolase</keyword>
<feature type="region of interest" description="Disordered" evidence="7">
    <location>
        <begin position="1737"/>
        <end position="1762"/>
    </location>
</feature>
<feature type="domain" description="DUF6606" evidence="10">
    <location>
        <begin position="8"/>
        <end position="209"/>
    </location>
</feature>
<dbReference type="Pfam" id="PF12359">
    <property type="entry name" value="DUF3645"/>
    <property type="match status" value="1"/>
</dbReference>
<dbReference type="InterPro" id="IPR022105">
    <property type="entry name" value="DUF3645"/>
</dbReference>
<sequence>MMENLCDPRPVSERQLQRSISVMQAGDVVALFIRPQNAGVILRRLESGDILFEGFEASPTAGAVMGAKGKLRCSYPGPAITVPSIVAQDPAFQKELALFLSDLNSNEIQDALATNTKAGSIVIERRDTADPRYITELLTGILRGLGDAADVTRIQKRVADDVLWSSAHLPWRRSALWLVIRVALQTSLYSESRHHADYKSFMVFLMGNITLDGTIHTVPSDLLFCMRTKVSRRLHKLGPTASPLLVRQVREINEKVQAVLQRRWMLVQAKQAASALWAPDQLDVPGDTRLSLHNSRAYLEQTISGTWTTTAEGIFHPHEHLRAIDPRHPVSDYGPTLLVLTEAVKTYSSYVALADLEYWIQENLENWVPTDVLSDCNVISACIAAYYASANRIYNSNPEDQSTMFLTLFELWVALDKLAVANCPLLLDYSPEVAPMLLEPLLLRRSRSFDRVARIRQYLRERHGRVISGSIFTDTVDLETFAVRYFDGSPELSKLKADIEADAKRTREEKRKELQSKNAFYRELEALADPLEHCYVITPRGYCEHDDDCLKCSYENEAESLDIVVHEWPLPRRDFRAKAVIFELRSPPVFQVWRTTTYELLRDICTPPNVQVETPDRPLTLREYFGPRSHVTSGSIRKISLASGEKSFERSHYNVVKIPSSEEFVLLNNGPSFRLYDEENKHWAADLFGNCNVSSRCTMQLPPGPYSSLQYAVTSTSHTSNEVLAKQSECPADISLHEYAAFGGIRAGPRLQWLNISREIAAQTLSLHREEVHILLAQAAWQIGPLSDKGNWDHHEELSSPDFGMTLLHVLGKLINDIEANWFERASAKTAIALIGRLLASATDQNVIDQAYIILRKTRHVALRWLDQLGKKLEENEDESAVEALQMRVLEVAAICRGTYDVDPLHAPFFLESAEDVSVFVRCAIVIHQNSPANMVDASPDLKRLCARDRRLAYSMEPLLSRRIRENRGGLDTAIGDAWKSYRPGPGWEQFDKPNDRWWSTTTSAGIGQMSQDIHFNFLDGQLLVSGKPLGRLPRTISQDPIYRRVLGKKILHIIPSDMPNMEYATPNLIFGCHLLPHHIFTGDLPTSLTDHFVHWINISSREVELRPLSSPWLSLEKNWRIYLPENGPWTMMDSSSRLLVDARSRTFGMITRNNLVVTYNAALELCVELPRFRLSFVLRNGHLHCCNFPGMVVDKDRILVLRSETQFARSRRVIIPQGEVKFSPSDNHVSVTIDTADPNPILYQDYEIDTNLGCLVGNGTMMSHYFRAYLHAVTSHCLPDPLTLITGTEEALNILRSASCRSFQRLDAAEVEVLREITALTPVRTWYPSHCRVMQQVQWSQLAPSAQHDGFRIVVKSIIDHAEQLRMFYDSQDDLTVKCTSDIHLLARAARRSAFLYSPEFAGDTNSHYQDNVDVVYVSRDLPKTQGIGNEAIAQKFSKLLYLQPSQMEVTDQILEVAKSWGELTAEDPSLGLRPSQFWGKRKLGTIWLPLYNICRRGPLTDIRFQLVFSLSSLAYTSPDTRPLIPTILAFAVFPEFRSIAPPLRQNYDLSQGWEPQPERLKCVILASARRVMPFDESPEAELPPYAGERLHLLARRRLSRYNGRLNNDTPNNLIEEVRTLFTIWYSNLELRNHLAEVQNVLNGRRSSPEGSAALPPYMFTPCSHRLASSSTPITYDYLFSRAAPSLRPPPDPLTLQASSSPLNELVSKFQYSPSNPFRRRYGEKLAASVRSLISDGESARSPHQQPYSQEASLSPSASDGDQRDMVLCTAGLWPSIAIRALLRQLSSSSLTGEWKGVLVSLAEALLRFQQAQRLLSYCLLGRKDEFTKEAVNFVRNRDTSHCLDWLLIQVEGNFLARSVQIDIAEKMIAPPSGENSVLQLNMGEGKSSVIVPMTAASLADGRKLVRVVVPKPLLNQMFRLLVHRLGGLANRPIFYAPFSRAVQLGDKEPHIIQSIYDDCMRVRGVLVVQPEHLLSFKLMGINQRLSTSTVDSVGDALLRTQKWLERNSRDILDESDEVLHVKYQLVYTLGQPQRLEHHPHRWAIIQDVFACVQEHGQEMKVNFPSGVDIQEERGPGCGSFTRIRILQPDAGRSLAKIVADDAMYGRLPHCPQFRLFEEDSRRAARDFITQLHPLATDVSLLRTSCDENLWKSVLLLRGLLAHGILNYVLRERRWRVDYGLDASRSLLAVPYRAKDVPAVRAEFGHPDVCIALTALSYYYGGLSESQLDTCFNLLAELDNPDEEYEKWIRNNDRVPDSLRARAESTHDYLQPAFLNNRAVINFFLSSVVFPKEGKEFRHKLATSGWDIAERKDHVTTGLQQSTNARVLAYVLQPENDFYQTSTSTEGLLKLIMSDPDIHVLLDVGAQMLDVSNSALAERWLSSRPRSFAAIYFGDDDNLVVRTRDGNIEPFISSPFSKRLHESEPECLVYLDDTHTRGTDLKLPERYCAAVTLGPKVTKDRLVQGCMRMRLLGHGQSVDQAIRQAFGMSDSDRISVSDILQWAMLESCSEIQHFLPHWREQGIQYASRRQAWLAFSSSNDRSRPHHPDADFSEIDKRYEELAISGMHSEVRMEEEQEREVDHEVERERQVERPAKAEPMQHHTGIIRRNSASFIALHSPLAHIKPGIQRVWSSKLFSTIDFAITILNWIVSNLQQDLVILSPFEVNHFLPEIRQSKVTHLHIYAPRTTQSMISFDDFKFHCIPPLPRQWIPPPSLVISQLNLWAGQLYLRDHRTYMELCRFLGIVTPEDGSAHRAVQTDGFVFPEHRGVGTAMQTSCSFTESPIPFIARVVGLRRKGMSYLSSHIGKLVNASLVEEEDFSEV</sequence>
<accession>A0A9P6DTD3</accession>
<dbReference type="InterPro" id="IPR046541">
    <property type="entry name" value="DUF6606"/>
</dbReference>
<evidence type="ECO:0000256" key="7">
    <source>
        <dbReference type="SAM" id="MobiDB-lite"/>
    </source>
</evidence>
<keyword evidence="12" id="KW-1185">Reference proteome</keyword>
<evidence type="ECO:0000313" key="11">
    <source>
        <dbReference type="EMBL" id="KAF9510459.1"/>
    </source>
</evidence>
<keyword evidence="3" id="KW-0645">Protease</keyword>
<evidence type="ECO:0000256" key="1">
    <source>
        <dbReference type="ARBA" id="ARBA00000707"/>
    </source>
</evidence>
<dbReference type="Pfam" id="PF20255">
    <property type="entry name" value="DUF6606"/>
    <property type="match status" value="1"/>
</dbReference>
<dbReference type="Proteomes" id="UP000886523">
    <property type="component" value="Unassembled WGS sequence"/>
</dbReference>
<evidence type="ECO:0000259" key="10">
    <source>
        <dbReference type="Pfam" id="PF20255"/>
    </source>
</evidence>
<evidence type="ECO:0000259" key="9">
    <source>
        <dbReference type="Pfam" id="PF12359"/>
    </source>
</evidence>
<feature type="region of interest" description="Disordered" evidence="7">
    <location>
        <begin position="2570"/>
        <end position="2602"/>
    </location>
</feature>
<evidence type="ECO:0000313" key="12">
    <source>
        <dbReference type="Proteomes" id="UP000886523"/>
    </source>
</evidence>
<feature type="compositionally biased region" description="Polar residues" evidence="7">
    <location>
        <begin position="1743"/>
        <end position="1761"/>
    </location>
</feature>
<name>A0A9P6DTD3_9AGAM</name>
<dbReference type="EMBL" id="MU129016">
    <property type="protein sequence ID" value="KAF9510459.1"/>
    <property type="molecule type" value="Genomic_DNA"/>
</dbReference>
<evidence type="ECO:0000256" key="4">
    <source>
        <dbReference type="ARBA" id="ARBA00022786"/>
    </source>
</evidence>
<feature type="domain" description="DUF3645" evidence="9">
    <location>
        <begin position="2183"/>
        <end position="2215"/>
    </location>
</feature>
<feature type="compositionally biased region" description="Basic and acidic residues" evidence="7">
    <location>
        <begin position="2570"/>
        <end position="2601"/>
    </location>
</feature>
<proteinExistence type="predicted"/>
<evidence type="ECO:0000256" key="5">
    <source>
        <dbReference type="ARBA" id="ARBA00022801"/>
    </source>
</evidence>
<dbReference type="InterPro" id="IPR022099">
    <property type="entry name" value="DUF3638"/>
</dbReference>
<dbReference type="Pfam" id="PF12340">
    <property type="entry name" value="DUF3638"/>
    <property type="match status" value="1"/>
</dbReference>
<keyword evidence="4" id="KW-0833">Ubl conjugation pathway</keyword>
<protein>
    <recommendedName>
        <fullName evidence="2">ubiquitinyl hydrolase 1</fullName>
        <ecNumber evidence="2">3.4.19.12</ecNumber>
    </recommendedName>
</protein>